<dbReference type="EMBL" id="CP127294">
    <property type="protein sequence ID" value="WIX81649.1"/>
    <property type="molecule type" value="Genomic_DNA"/>
</dbReference>
<dbReference type="RefSeq" id="WP_285972236.1">
    <property type="nucleotide sequence ID" value="NZ_CP127294.1"/>
</dbReference>
<reference evidence="2 3" key="1">
    <citation type="submission" date="2023-06" db="EMBL/GenBank/DDBJ databases">
        <authorList>
            <person name="Oyuntsetseg B."/>
            <person name="Kim S.B."/>
        </authorList>
    </citation>
    <scope>NUCLEOTIDE SEQUENCE [LARGE SCALE GENOMIC DNA]</scope>
    <source>
        <strain evidence="2 3">2-15</strain>
    </source>
</reference>
<evidence type="ECO:0000259" key="1">
    <source>
        <dbReference type="Pfam" id="PF04149"/>
    </source>
</evidence>
<organism evidence="2 3">
    <name type="scientific">Amycolatopsis carbonis</name>
    <dbReference type="NCBI Taxonomy" id="715471"/>
    <lineage>
        <taxon>Bacteria</taxon>
        <taxon>Bacillati</taxon>
        <taxon>Actinomycetota</taxon>
        <taxon>Actinomycetes</taxon>
        <taxon>Pseudonocardiales</taxon>
        <taxon>Pseudonocardiaceae</taxon>
        <taxon>Amycolatopsis</taxon>
    </lineage>
</organism>
<name>A0A9Y2ILN6_9PSEU</name>
<dbReference type="KEGG" id="acab:QRX50_13245"/>
<protein>
    <submittedName>
        <fullName evidence="2">DUF397 domain-containing protein</fullName>
    </submittedName>
</protein>
<dbReference type="InterPro" id="IPR007278">
    <property type="entry name" value="DUF397"/>
</dbReference>
<feature type="domain" description="DUF397" evidence="1">
    <location>
        <begin position="17"/>
        <end position="70"/>
    </location>
</feature>
<evidence type="ECO:0000313" key="3">
    <source>
        <dbReference type="Proteomes" id="UP001236014"/>
    </source>
</evidence>
<dbReference type="AlphaFoldDB" id="A0A9Y2ILN6"/>
<evidence type="ECO:0000313" key="2">
    <source>
        <dbReference type="EMBL" id="WIX81649.1"/>
    </source>
</evidence>
<sequence>MSAYDPNTAGSSLDDRAWARPRLCGPNSGNCVEVNLGNADVVAVRDAKLATSPVLIFDNAEWEAFMAAARAGEFDR</sequence>
<dbReference type="Proteomes" id="UP001236014">
    <property type="component" value="Chromosome"/>
</dbReference>
<proteinExistence type="predicted"/>
<dbReference type="Pfam" id="PF04149">
    <property type="entry name" value="DUF397"/>
    <property type="match status" value="1"/>
</dbReference>
<accession>A0A9Y2ILN6</accession>
<keyword evidence="3" id="KW-1185">Reference proteome</keyword>
<gene>
    <name evidence="2" type="ORF">QRX50_13245</name>
</gene>